<gene>
    <name evidence="2" type="ORF">DB43_FB00150</name>
</gene>
<accession>A0A0C1EA97</accession>
<evidence type="ECO:0000313" key="3">
    <source>
        <dbReference type="Proteomes" id="UP000031307"/>
    </source>
</evidence>
<dbReference type="SUPFAM" id="SSF57850">
    <property type="entry name" value="RING/U-box"/>
    <property type="match status" value="1"/>
</dbReference>
<dbReference type="PANTHER" id="PTHR46573:SF1">
    <property type="entry name" value="WD REPEAT, SAM AND U-BOX DOMAIN-CONTAINING PROTEIN 1"/>
    <property type="match status" value="1"/>
</dbReference>
<feature type="domain" description="U-box" evidence="1">
    <location>
        <begin position="739"/>
        <end position="811"/>
    </location>
</feature>
<dbReference type="SMART" id="SM00504">
    <property type="entry name" value="Ubox"/>
    <property type="match status" value="1"/>
</dbReference>
<name>A0A0C1EA97_9BACT</name>
<dbReference type="Gene3D" id="3.30.40.10">
    <property type="entry name" value="Zinc/RING finger domain, C3HC4 (zinc finger)"/>
    <property type="match status" value="1"/>
</dbReference>
<dbReference type="AlphaFoldDB" id="A0A0C1EA97"/>
<sequence length="811" mass="93810">MEAPSSSYATTSNFSVNPSLIESVIIEPPQDDSHLVELEIWGKGCIKKEMRCDELSSILNIIPHEKIKFLRESSICRTCFCWDFTLVSNDHPARQISTIFSRERDSRNCSETFKECLALIKSKLSQLECVPKCFIVIPSIVNDRFEEMYRYFEEAGIDMIKKEPNQREFLFNYENVSKHDVFCRIEIEEKGEWTNEFLFQFLKIENKRIVTFAFFEPKKAPHKDNCDNWSVNLFNSLEPKQFYLNILKGICVAVGLHILPGHFMMDLEKKWEERIGKLIERIEKPPIVRILSKKWPNVSTLNLSALDRPREFVEGEVQAISSHSDEAENEMARSWMCERKTPRADPLPHSVAFEQMLVYLNSQKNDRSDIFVNVVDPRGGDFDLDSEAYGIVGELRMAGCLHNTQKEKPSTATIVVYTKTYHEKRAHLKEIRCHQDLLDDAKKTTVFLLEKCIVLPSEIKELKDRGARILDLSDAGSPRLYWDKLKLFAKIMGVHKTKVNLDSGEQSFMRHLKSEYKRFIGSDRLPTPAQKAYKECLSLIKDEVFEYQKKCFVLDSCGETVDVEASALHKDLKSAGILPLRHKANPQLCLQTSKLLTLAITTEADAIIVVLSKLYFEAREINRELRIAEDIISSEFQKNLEKVTVFKKEKLEEPIPIFKGYYSIIEKTKKDPQLYWEKLERIVHIAGISQKEITRNGVCIKFIDFLKKEWERKLNPSIPQKEIYVSHEVENEACIAPTFKQEDMTCPITHDYMTDPVTASDGCTYEREAIEKWYKLDGSSPITRKKLTGVFVPHESLRASIKDHLSQSYSE</sequence>
<proteinExistence type="predicted"/>
<organism evidence="2 3">
    <name type="scientific">Parachlamydia acanthamoebae</name>
    <dbReference type="NCBI Taxonomy" id="83552"/>
    <lineage>
        <taxon>Bacteria</taxon>
        <taxon>Pseudomonadati</taxon>
        <taxon>Chlamydiota</taxon>
        <taxon>Chlamydiia</taxon>
        <taxon>Parachlamydiales</taxon>
        <taxon>Parachlamydiaceae</taxon>
        <taxon>Parachlamydia</taxon>
    </lineage>
</organism>
<dbReference type="InterPro" id="IPR052085">
    <property type="entry name" value="WD-SAM-U-box"/>
</dbReference>
<dbReference type="GO" id="GO:0004842">
    <property type="term" value="F:ubiquitin-protein transferase activity"/>
    <property type="evidence" value="ECO:0007669"/>
    <property type="project" value="InterPro"/>
</dbReference>
<dbReference type="PANTHER" id="PTHR46573">
    <property type="entry name" value="WD REPEAT, SAM AND U-BOX DOMAIN-CONTAINING PROTEIN 1"/>
    <property type="match status" value="1"/>
</dbReference>
<evidence type="ECO:0000259" key="1">
    <source>
        <dbReference type="PROSITE" id="PS51698"/>
    </source>
</evidence>
<dbReference type="EMBL" id="JSAM01000046">
    <property type="protein sequence ID" value="KIA78047.1"/>
    <property type="molecule type" value="Genomic_DNA"/>
</dbReference>
<comment type="caution">
    <text evidence="2">The sequence shown here is derived from an EMBL/GenBank/DDBJ whole genome shotgun (WGS) entry which is preliminary data.</text>
</comment>
<dbReference type="GO" id="GO:0016567">
    <property type="term" value="P:protein ubiquitination"/>
    <property type="evidence" value="ECO:0007669"/>
    <property type="project" value="InterPro"/>
</dbReference>
<dbReference type="Proteomes" id="UP000031307">
    <property type="component" value="Unassembled WGS sequence"/>
</dbReference>
<dbReference type="RefSeq" id="WP_013924862.1">
    <property type="nucleotide sequence ID" value="NZ_JASBUT010000014.1"/>
</dbReference>
<dbReference type="PATRIC" id="fig|83552.4.peg.770"/>
<dbReference type="InterPro" id="IPR003613">
    <property type="entry name" value="Ubox_domain"/>
</dbReference>
<evidence type="ECO:0000313" key="2">
    <source>
        <dbReference type="EMBL" id="KIA78047.1"/>
    </source>
</evidence>
<dbReference type="InterPro" id="IPR013083">
    <property type="entry name" value="Znf_RING/FYVE/PHD"/>
</dbReference>
<dbReference type="CDD" id="cd16655">
    <property type="entry name" value="RING-Ubox_WDSUB1-like"/>
    <property type="match status" value="1"/>
</dbReference>
<dbReference type="Pfam" id="PF04564">
    <property type="entry name" value="U-box"/>
    <property type="match status" value="1"/>
</dbReference>
<dbReference type="PROSITE" id="PS51698">
    <property type="entry name" value="U_BOX"/>
    <property type="match status" value="1"/>
</dbReference>
<reference evidence="2 3" key="1">
    <citation type="journal article" date="2014" name="Mol. Biol. Evol.">
        <title>Massive expansion of Ubiquitination-related gene families within the Chlamydiae.</title>
        <authorList>
            <person name="Domman D."/>
            <person name="Collingro A."/>
            <person name="Lagkouvardos I."/>
            <person name="Gehre L."/>
            <person name="Weinmaier T."/>
            <person name="Rattei T."/>
            <person name="Subtil A."/>
            <person name="Horn M."/>
        </authorList>
    </citation>
    <scope>NUCLEOTIDE SEQUENCE [LARGE SCALE GENOMIC DNA]</scope>
    <source>
        <strain evidence="2 3">OEW1</strain>
    </source>
</reference>
<protein>
    <recommendedName>
        <fullName evidence="1">U-box domain-containing protein</fullName>
    </recommendedName>
</protein>